<dbReference type="Pfam" id="PF04392">
    <property type="entry name" value="ABC_sub_bind"/>
    <property type="match status" value="1"/>
</dbReference>
<dbReference type="EMBL" id="FRXO01000001">
    <property type="protein sequence ID" value="SHO61082.1"/>
    <property type="molecule type" value="Genomic_DNA"/>
</dbReference>
<accession>A0A1M7Z8G4</accession>
<proteinExistence type="predicted"/>
<dbReference type="STRING" id="1123029.SAMN02745172_00557"/>
<dbReference type="SUPFAM" id="SSF53822">
    <property type="entry name" value="Periplasmic binding protein-like I"/>
    <property type="match status" value="1"/>
</dbReference>
<dbReference type="CDD" id="cd06325">
    <property type="entry name" value="PBP1_ABC_unchar_transporter"/>
    <property type="match status" value="1"/>
</dbReference>
<evidence type="ECO:0000313" key="2">
    <source>
        <dbReference type="Proteomes" id="UP000186406"/>
    </source>
</evidence>
<protein>
    <submittedName>
        <fullName evidence="1">Putative ABC transport system substrate-binding protein</fullName>
    </submittedName>
</protein>
<dbReference type="InterPro" id="IPR028082">
    <property type="entry name" value="Peripla_BP_I"/>
</dbReference>
<organism evidence="1 2">
    <name type="scientific">Pseudoxanthobacter soli DSM 19599</name>
    <dbReference type="NCBI Taxonomy" id="1123029"/>
    <lineage>
        <taxon>Bacteria</taxon>
        <taxon>Pseudomonadati</taxon>
        <taxon>Pseudomonadota</taxon>
        <taxon>Alphaproteobacteria</taxon>
        <taxon>Hyphomicrobiales</taxon>
        <taxon>Segnochrobactraceae</taxon>
        <taxon>Pseudoxanthobacter</taxon>
    </lineage>
</organism>
<gene>
    <name evidence="1" type="ORF">SAMN02745172_00557</name>
</gene>
<dbReference type="Proteomes" id="UP000186406">
    <property type="component" value="Unassembled WGS sequence"/>
</dbReference>
<dbReference type="InterPro" id="IPR007487">
    <property type="entry name" value="ABC_transpt-TYRBP-like"/>
</dbReference>
<dbReference type="Gene3D" id="3.40.50.2300">
    <property type="match status" value="2"/>
</dbReference>
<keyword evidence="2" id="KW-1185">Reference proteome</keyword>
<dbReference type="PANTHER" id="PTHR35271:SF1">
    <property type="entry name" value="ABC TRANSPORTER, SUBSTRATE-BINDING LIPOPROTEIN"/>
    <property type="match status" value="1"/>
</dbReference>
<sequence>MPLTTTFTATGHFRRSAAATARAEAGNAARPLMPRLAAAAGVAALAFASLMATSPIAARADDLPLVAVTAIVEHPALDAARDGVRDALKDAGYEDGKTIRFVYESAQGNPATAVQIARKFVGENPAVIVPIATPSAQAVASATQDIPVVFTAVSDPVGAGLIESLGKPGANITGVSDFSPLGDQVALIKQITPNVKTVGIIYNPGEANSVALVSAFKGVAEDAGLKVVESTANNSSSVQQAARALVGKVDAIYVPTDNTVVSALESAVQVAQEAQIPLYAGDTDSVPRGAIAAVGFNYYDVGRQTGEMVVEVLGGQKPSKIPAIVAKGTNLVVNPGAAEKYGVTIPADVVAKATKVVQ</sequence>
<dbReference type="PANTHER" id="PTHR35271">
    <property type="entry name" value="ABC TRANSPORTER, SUBSTRATE-BINDING LIPOPROTEIN-RELATED"/>
    <property type="match status" value="1"/>
</dbReference>
<name>A0A1M7Z8G4_9HYPH</name>
<reference evidence="1 2" key="1">
    <citation type="submission" date="2016-12" db="EMBL/GenBank/DDBJ databases">
        <authorList>
            <person name="Song W.-J."/>
            <person name="Kurnit D.M."/>
        </authorList>
    </citation>
    <scope>NUCLEOTIDE SEQUENCE [LARGE SCALE GENOMIC DNA]</scope>
    <source>
        <strain evidence="1 2">DSM 19599</strain>
    </source>
</reference>
<dbReference type="AlphaFoldDB" id="A0A1M7Z8G4"/>
<evidence type="ECO:0000313" key="1">
    <source>
        <dbReference type="EMBL" id="SHO61082.1"/>
    </source>
</evidence>